<accession>A0ABY0FJ08</accession>
<keyword evidence="5" id="KW-1185">Reference proteome</keyword>
<dbReference type="InterPro" id="IPR011006">
    <property type="entry name" value="CheY-like_superfamily"/>
</dbReference>
<reference evidence="4 5" key="1">
    <citation type="journal article" date="2018" name="bioRxiv">
        <title>Evidence of independent acquisition and adaption of ultra-small bacteria to human hosts across the highly diverse yet reduced genomes of the phylum Saccharibacteria.</title>
        <authorList>
            <person name="McLean J.S."/>
            <person name="Bor B."/>
            <person name="To T.T."/>
            <person name="Liu Q."/>
            <person name="Kearns K.A."/>
            <person name="Solden L.M."/>
            <person name="Wrighton K.C."/>
            <person name="He X."/>
            <person name="Shi W."/>
        </authorList>
    </citation>
    <scope>NUCLEOTIDE SEQUENCE [LARGE SCALE GENOMIC DNA]</scope>
    <source>
        <strain evidence="4 5">TM7_CMJM_G6_1_HOT_870</strain>
    </source>
</reference>
<reference evidence="4 5" key="2">
    <citation type="journal article" date="2020" name="Cell Rep.">
        <title>Acquisition and Adaptation of Ultra-small Parasitic Reduced Genome Bacteria to Mammalian Hosts.</title>
        <authorList>
            <person name="McLean J.S."/>
            <person name="Bor B."/>
            <person name="Kerns K.A."/>
            <person name="Liu Q."/>
            <person name="To T.T."/>
            <person name="Solden L."/>
            <person name="Hendrickson E.L."/>
            <person name="Wrighton K."/>
            <person name="Shi W."/>
            <person name="He X."/>
        </authorList>
    </citation>
    <scope>NUCLEOTIDE SEQUENCE [LARGE SCALE GENOMIC DNA]</scope>
    <source>
        <strain evidence="4 5">TM7_CMJM_G6_1_HOT_870</strain>
    </source>
</reference>
<dbReference type="InterPro" id="IPR001789">
    <property type="entry name" value="Sig_transdc_resp-reg_receiver"/>
</dbReference>
<comment type="caution">
    <text evidence="4">The sequence shown here is derived from an EMBL/GenBank/DDBJ whole genome shotgun (WGS) entry which is preliminary data.</text>
</comment>
<feature type="modified residue" description="4-aspartylphosphate" evidence="2">
    <location>
        <position position="52"/>
    </location>
</feature>
<evidence type="ECO:0000313" key="4">
    <source>
        <dbReference type="EMBL" id="RYC72927.1"/>
    </source>
</evidence>
<dbReference type="InterPro" id="IPR050595">
    <property type="entry name" value="Bact_response_regulator"/>
</dbReference>
<name>A0ABY0FJ08_9BACT</name>
<keyword evidence="1 2" id="KW-0597">Phosphoprotein</keyword>
<gene>
    <name evidence="4" type="primary">phoP</name>
    <name evidence="4" type="ORF">G6CMJM_00020</name>
</gene>
<sequence length="122" mass="13825">MTKIAIIEDDAVISQMYKMKFELEGFDTYVALDGKDGIKMVEKNHPHLLLLDLQMPDLNGDEVLSQIRQSKWGKNLPVLILTNTSKEDSPEALKSLNVTDYIVKAELTPRQVVNKVKDILNN</sequence>
<evidence type="ECO:0000313" key="5">
    <source>
        <dbReference type="Proteomes" id="UP001190925"/>
    </source>
</evidence>
<dbReference type="SMART" id="SM00448">
    <property type="entry name" value="REC"/>
    <property type="match status" value="1"/>
</dbReference>
<organism evidence="4 5">
    <name type="scientific">Candidatus Nanogingivalis gingivitcus</name>
    <dbReference type="NCBI Taxonomy" id="2171992"/>
    <lineage>
        <taxon>Bacteria</taxon>
        <taxon>Candidatus Saccharimonadota</taxon>
        <taxon>Candidatus Nanosyncoccalia</taxon>
        <taxon>Candidatus Nanogingivales</taxon>
        <taxon>Candidatus Nanogingivalaceae</taxon>
        <taxon>Candidatus Nanogingivalis</taxon>
    </lineage>
</organism>
<dbReference type="Proteomes" id="UP001190925">
    <property type="component" value="Unassembled WGS sequence"/>
</dbReference>
<dbReference type="PROSITE" id="PS50110">
    <property type="entry name" value="RESPONSE_REGULATORY"/>
    <property type="match status" value="1"/>
</dbReference>
<evidence type="ECO:0000259" key="3">
    <source>
        <dbReference type="PROSITE" id="PS50110"/>
    </source>
</evidence>
<evidence type="ECO:0000256" key="1">
    <source>
        <dbReference type="ARBA" id="ARBA00022553"/>
    </source>
</evidence>
<dbReference type="PANTHER" id="PTHR44591:SF18">
    <property type="entry name" value="REGULATORY PROTEIN"/>
    <property type="match status" value="1"/>
</dbReference>
<dbReference type="SUPFAM" id="SSF52172">
    <property type="entry name" value="CheY-like"/>
    <property type="match status" value="1"/>
</dbReference>
<dbReference type="RefSeq" id="WP_129718463.1">
    <property type="nucleotide sequence ID" value="NZ_PRLK01000001.1"/>
</dbReference>
<dbReference type="PANTHER" id="PTHR44591">
    <property type="entry name" value="STRESS RESPONSE REGULATOR PROTEIN 1"/>
    <property type="match status" value="1"/>
</dbReference>
<dbReference type="EMBL" id="PRLK01000001">
    <property type="protein sequence ID" value="RYC72927.1"/>
    <property type="molecule type" value="Genomic_DNA"/>
</dbReference>
<proteinExistence type="predicted"/>
<dbReference type="Gene3D" id="3.40.50.2300">
    <property type="match status" value="1"/>
</dbReference>
<protein>
    <submittedName>
        <fullName evidence="4">Alkaline phosphatase synthesis transcriptional regulatory protein PhoP</fullName>
    </submittedName>
</protein>
<dbReference type="Pfam" id="PF00072">
    <property type="entry name" value="Response_reg"/>
    <property type="match status" value="1"/>
</dbReference>
<evidence type="ECO:0000256" key="2">
    <source>
        <dbReference type="PROSITE-ProRule" id="PRU00169"/>
    </source>
</evidence>
<feature type="domain" description="Response regulatory" evidence="3">
    <location>
        <begin position="3"/>
        <end position="119"/>
    </location>
</feature>